<dbReference type="Proteomes" id="UP000078148">
    <property type="component" value="Plasmid unnamed1"/>
</dbReference>
<dbReference type="EMBL" id="CP021170">
    <property type="protein sequence ID" value="ARR10722.1"/>
    <property type="molecule type" value="Genomic_DNA"/>
</dbReference>
<dbReference type="KEGG" id="pbv:AR543_p0114"/>
<dbReference type="InterPro" id="IPR013324">
    <property type="entry name" value="RNA_pol_sigma_r3/r4-like"/>
</dbReference>
<protein>
    <submittedName>
        <fullName evidence="2">Uncharacterized protein</fullName>
    </submittedName>
</protein>
<organism evidence="2 3">
    <name type="scientific">Paenibacillus bovis</name>
    <dbReference type="NCBI Taxonomy" id="1616788"/>
    <lineage>
        <taxon>Bacteria</taxon>
        <taxon>Bacillati</taxon>
        <taxon>Bacillota</taxon>
        <taxon>Bacilli</taxon>
        <taxon>Bacillales</taxon>
        <taxon>Paenibacillaceae</taxon>
        <taxon>Paenibacillus</taxon>
    </lineage>
</organism>
<evidence type="ECO:0000313" key="2">
    <source>
        <dbReference type="EMBL" id="ARR10722.1"/>
    </source>
</evidence>
<keyword evidence="2" id="KW-0614">Plasmid</keyword>
<dbReference type="RefSeq" id="WP_087071424.1">
    <property type="nucleotide sequence ID" value="NZ_CP021170.1"/>
</dbReference>
<dbReference type="SUPFAM" id="SSF88659">
    <property type="entry name" value="Sigma3 and sigma4 domains of RNA polymerase sigma factors"/>
    <property type="match status" value="1"/>
</dbReference>
<keyword evidence="1" id="KW-0175">Coiled coil</keyword>
<gene>
    <name evidence="2" type="ORF">AR543_p0114</name>
</gene>
<reference evidence="2 3" key="1">
    <citation type="journal article" date="2016" name="Int. J. Syst. Evol. Microbiol.">
        <title>Paenibacillus damxungensis sp. nov., isolated from raw yak (Bos grunniens) milk.</title>
        <authorList>
            <person name="Wu Z."/>
            <person name="Gao C."/>
            <person name="Han J."/>
            <person name="Liu Z."/>
        </authorList>
    </citation>
    <scope>NUCLEOTIDE SEQUENCE [LARGE SCALE GENOMIC DNA]</scope>
    <source>
        <strain evidence="2 3">BD3526</strain>
        <plasmid evidence="2 3">unnamed1</plasmid>
    </source>
</reference>
<name>A0A1X9T4G5_9BACL</name>
<keyword evidence="3" id="KW-1185">Reference proteome</keyword>
<accession>A0A1X9T4G5</accession>
<evidence type="ECO:0000256" key="1">
    <source>
        <dbReference type="SAM" id="Coils"/>
    </source>
</evidence>
<evidence type="ECO:0000313" key="3">
    <source>
        <dbReference type="Proteomes" id="UP000078148"/>
    </source>
</evidence>
<sequence>MSTAIRQSIELPNEYKWARKKVIEGQLARKNLPSIIREHLSEELQQIEEDLAAHVPAYSQSVLPEDADSNLPASLDKVFQKVVIDRLYQYKKIKQRQEILKQQINEIEQNMHADMDEIKMTASYGEFMGGSGLPSSQVERAVMAPHLAVIDLRRTVNKNAILIALMEVALGSLDGKQRDFVEVAYLSEEGEMKESAVAAELQISRGTYFTRKKSALYKLAEALHII</sequence>
<feature type="coiled-coil region" evidence="1">
    <location>
        <begin position="90"/>
        <end position="117"/>
    </location>
</feature>
<geneLocation type="plasmid" evidence="2 3">
    <name>unnamed1</name>
</geneLocation>
<dbReference type="AlphaFoldDB" id="A0A1X9T4G5"/>
<proteinExistence type="predicted"/>